<dbReference type="Proteomes" id="UP001138686">
    <property type="component" value="Unassembled WGS sequence"/>
</dbReference>
<dbReference type="RefSeq" id="WP_219053492.1">
    <property type="nucleotide sequence ID" value="NZ_JAHWDP010000007.1"/>
</dbReference>
<dbReference type="InterPro" id="IPR044496">
    <property type="entry name" value="AKR3G"/>
</dbReference>
<protein>
    <submittedName>
        <fullName evidence="5">Aldo/keto reductase</fullName>
    </submittedName>
</protein>
<dbReference type="AlphaFoldDB" id="A0A9X1FR04"/>
<keyword evidence="6" id="KW-1185">Reference proteome</keyword>
<name>A0A9X1FR04_9FLAO</name>
<dbReference type="PIRSF" id="PIRSF000097">
    <property type="entry name" value="AKR"/>
    <property type="match status" value="1"/>
</dbReference>
<comment type="similarity">
    <text evidence="1">Belongs to the aldo/keto reductase family.</text>
</comment>
<comment type="caution">
    <text evidence="5">The sequence shown here is derived from an EMBL/GenBank/DDBJ whole genome shotgun (WGS) entry which is preliminary data.</text>
</comment>
<dbReference type="PROSITE" id="PS00062">
    <property type="entry name" value="ALDOKETO_REDUCTASE_2"/>
    <property type="match status" value="1"/>
</dbReference>
<evidence type="ECO:0000256" key="3">
    <source>
        <dbReference type="ARBA" id="ARBA00023002"/>
    </source>
</evidence>
<keyword evidence="2" id="KW-0521">NADP</keyword>
<dbReference type="InterPro" id="IPR020471">
    <property type="entry name" value="AKR"/>
</dbReference>
<dbReference type="InterPro" id="IPR023210">
    <property type="entry name" value="NADP_OxRdtase_dom"/>
</dbReference>
<reference evidence="5" key="1">
    <citation type="submission" date="2021-07" db="EMBL/GenBank/DDBJ databases">
        <title>Aureisphaera sp. CAU 1614 isolated from sea sediment.</title>
        <authorList>
            <person name="Kim W."/>
        </authorList>
    </citation>
    <scope>NUCLEOTIDE SEQUENCE</scope>
    <source>
        <strain evidence="5">CAU 1614</strain>
    </source>
</reference>
<feature type="domain" description="NADP-dependent oxidoreductase" evidence="4">
    <location>
        <begin position="15"/>
        <end position="291"/>
    </location>
</feature>
<evidence type="ECO:0000256" key="1">
    <source>
        <dbReference type="ARBA" id="ARBA00007905"/>
    </source>
</evidence>
<dbReference type="InterPro" id="IPR018170">
    <property type="entry name" value="Aldo/ket_reductase_CS"/>
</dbReference>
<evidence type="ECO:0000259" key="4">
    <source>
        <dbReference type="Pfam" id="PF00248"/>
    </source>
</evidence>
<dbReference type="PROSITE" id="PS00798">
    <property type="entry name" value="ALDOKETO_REDUCTASE_1"/>
    <property type="match status" value="1"/>
</dbReference>
<dbReference type="EMBL" id="JAHWDP010000007">
    <property type="protein sequence ID" value="MBW2938962.1"/>
    <property type="molecule type" value="Genomic_DNA"/>
</dbReference>
<sequence length="315" mass="35361">MKTLQFTNGDTIPVVGLGTWKAKGDEVKQALKTAIKIGYRHIDTAAIYGNEVDIGEALAEVFAEGNVTRKDLFITSKLWNDAHHQENVIPALKDSLQKLQLEYLDLYLIHWPVAFKAGIPMPESASDFVPLSEVPISKTWNKMEEAKEKDLVKHIGVSNFSVKKLSDLIEKAKVAPEVNQVELHPLLQQKELLQFCTKHNILLTAYSPLGSGDRSEQMKAANEPNLFTIPEITSIAQKHNIHPAQVLVSWHANRGTSVIPKSVTPKNMESNLKAGEIKLDETDMKLLASLDKNYRFITGKFFEMPEKGYINIYDE</sequence>
<evidence type="ECO:0000313" key="6">
    <source>
        <dbReference type="Proteomes" id="UP001138686"/>
    </source>
</evidence>
<evidence type="ECO:0000256" key="2">
    <source>
        <dbReference type="ARBA" id="ARBA00022857"/>
    </source>
</evidence>
<gene>
    <name evidence="5" type="ORF">KXJ69_12670</name>
</gene>
<proteinExistence type="inferred from homology"/>
<dbReference type="PANTHER" id="PTHR11732">
    <property type="entry name" value="ALDO/KETO REDUCTASE"/>
    <property type="match status" value="1"/>
</dbReference>
<evidence type="ECO:0000313" key="5">
    <source>
        <dbReference type="EMBL" id="MBW2938962.1"/>
    </source>
</evidence>
<keyword evidence="3" id="KW-0560">Oxidoreductase</keyword>
<dbReference type="CDD" id="cd19123">
    <property type="entry name" value="AKR_AKR3G1"/>
    <property type="match status" value="1"/>
</dbReference>
<dbReference type="Pfam" id="PF00248">
    <property type="entry name" value="Aldo_ket_red"/>
    <property type="match status" value="1"/>
</dbReference>
<accession>A0A9X1FR04</accession>
<dbReference type="GO" id="GO:0008106">
    <property type="term" value="F:alcohol dehydrogenase (NADP+) activity"/>
    <property type="evidence" value="ECO:0007669"/>
    <property type="project" value="InterPro"/>
</dbReference>
<organism evidence="5 6">
    <name type="scientific">Halomarinibacterium sedimenti</name>
    <dbReference type="NCBI Taxonomy" id="2857106"/>
    <lineage>
        <taxon>Bacteria</taxon>
        <taxon>Pseudomonadati</taxon>
        <taxon>Bacteroidota</taxon>
        <taxon>Flavobacteriia</taxon>
        <taxon>Flavobacteriales</taxon>
        <taxon>Flavobacteriaceae</taxon>
        <taxon>Halomarinibacterium</taxon>
    </lineage>
</organism>
<dbReference type="FunFam" id="3.20.20.100:FF:000006">
    <property type="entry name" value="Aldo-keto reductase family 1 member A1"/>
    <property type="match status" value="1"/>
</dbReference>